<name>A0A978V2I0_ZIZJJ</name>
<dbReference type="InterPro" id="IPR046960">
    <property type="entry name" value="PPR_At4g14850-like_plant"/>
</dbReference>
<dbReference type="PANTHER" id="PTHR47926:SF533">
    <property type="entry name" value="DYW DOMAIN-CONTAINING PROTEIN"/>
    <property type="match status" value="1"/>
</dbReference>
<evidence type="ECO:0000313" key="3">
    <source>
        <dbReference type="Proteomes" id="UP000813462"/>
    </source>
</evidence>
<dbReference type="InterPro" id="IPR011990">
    <property type="entry name" value="TPR-like_helical_dom_sf"/>
</dbReference>
<reference evidence="2" key="1">
    <citation type="journal article" date="2021" name="Front. Plant Sci.">
        <title>Chromosome-Scale Genome Assembly for Chinese Sour Jujube and Insights Into Its Genome Evolution and Domestication Signature.</title>
        <authorList>
            <person name="Shen L.-Y."/>
            <person name="Luo H."/>
            <person name="Wang X.-L."/>
            <person name="Wang X.-M."/>
            <person name="Qiu X.-J."/>
            <person name="Liu H."/>
            <person name="Zhou S.-S."/>
            <person name="Jia K.-H."/>
            <person name="Nie S."/>
            <person name="Bao Y.-T."/>
            <person name="Zhang R.-G."/>
            <person name="Yun Q.-Z."/>
            <person name="Chai Y.-H."/>
            <person name="Lu J.-Y."/>
            <person name="Li Y."/>
            <person name="Zhao S.-W."/>
            <person name="Mao J.-F."/>
            <person name="Jia S.-G."/>
            <person name="Mao Y.-M."/>
        </authorList>
    </citation>
    <scope>NUCLEOTIDE SEQUENCE</scope>
    <source>
        <strain evidence="2">AT0</strain>
        <tissue evidence="2">Leaf</tissue>
    </source>
</reference>
<dbReference type="Proteomes" id="UP000813462">
    <property type="component" value="Unassembled WGS sequence"/>
</dbReference>
<dbReference type="GO" id="GO:0003723">
    <property type="term" value="F:RNA binding"/>
    <property type="evidence" value="ECO:0007669"/>
    <property type="project" value="InterPro"/>
</dbReference>
<sequence length="235" mass="26781">MFNPPGVRDQKEQLHALILRTLLSLDPFYAHRVVRFYAINGDLCPASDLFDTQVSTSGILALLTAYSKLALVDEASRVFNGTPKGDFVMWNSMISAYGNCGFCYERLYLESLKKRFPSFMKLNLEGKKADSVLIASICCRWSDGKCRDWSWASWTCLSGIKRAVSKEMTNEFRIQPIADHYAHMVKLLGMDGKLEEAYNLFLSWWDDVRKSRDIVTNGKPRKMPGLSWIEGIITL</sequence>
<dbReference type="Pfam" id="PF01535">
    <property type="entry name" value="PPR"/>
    <property type="match status" value="1"/>
</dbReference>
<accession>A0A978V2I0</accession>
<protein>
    <recommendedName>
        <fullName evidence="4">Pentatricopeptide repeat-containing protein</fullName>
    </recommendedName>
</protein>
<comment type="caution">
    <text evidence="2">The sequence shown here is derived from an EMBL/GenBank/DDBJ whole genome shotgun (WGS) entry which is preliminary data.</text>
</comment>
<dbReference type="EMBL" id="JAEACU010000007">
    <property type="protein sequence ID" value="KAH7521563.1"/>
    <property type="molecule type" value="Genomic_DNA"/>
</dbReference>
<dbReference type="InterPro" id="IPR002885">
    <property type="entry name" value="PPR_rpt"/>
</dbReference>
<proteinExistence type="predicted"/>
<dbReference type="GO" id="GO:0009451">
    <property type="term" value="P:RNA modification"/>
    <property type="evidence" value="ECO:0007669"/>
    <property type="project" value="InterPro"/>
</dbReference>
<gene>
    <name evidence="2" type="ORF">FEM48_Zijuj07G0046700</name>
</gene>
<keyword evidence="1" id="KW-0677">Repeat</keyword>
<evidence type="ECO:0008006" key="4">
    <source>
        <dbReference type="Google" id="ProtNLM"/>
    </source>
</evidence>
<dbReference type="PANTHER" id="PTHR47926">
    <property type="entry name" value="PENTATRICOPEPTIDE REPEAT-CONTAINING PROTEIN"/>
    <property type="match status" value="1"/>
</dbReference>
<dbReference type="AlphaFoldDB" id="A0A978V2I0"/>
<evidence type="ECO:0000313" key="2">
    <source>
        <dbReference type="EMBL" id="KAH7521563.1"/>
    </source>
</evidence>
<organism evidence="2 3">
    <name type="scientific">Ziziphus jujuba var. spinosa</name>
    <dbReference type="NCBI Taxonomy" id="714518"/>
    <lineage>
        <taxon>Eukaryota</taxon>
        <taxon>Viridiplantae</taxon>
        <taxon>Streptophyta</taxon>
        <taxon>Embryophyta</taxon>
        <taxon>Tracheophyta</taxon>
        <taxon>Spermatophyta</taxon>
        <taxon>Magnoliopsida</taxon>
        <taxon>eudicotyledons</taxon>
        <taxon>Gunneridae</taxon>
        <taxon>Pentapetalae</taxon>
        <taxon>rosids</taxon>
        <taxon>fabids</taxon>
        <taxon>Rosales</taxon>
        <taxon>Rhamnaceae</taxon>
        <taxon>Paliureae</taxon>
        <taxon>Ziziphus</taxon>
    </lineage>
</organism>
<evidence type="ECO:0000256" key="1">
    <source>
        <dbReference type="ARBA" id="ARBA00022737"/>
    </source>
</evidence>
<dbReference type="Gene3D" id="1.25.40.10">
    <property type="entry name" value="Tetratricopeptide repeat domain"/>
    <property type="match status" value="1"/>
</dbReference>